<comment type="caution">
    <text evidence="3">The sequence shown here is derived from an EMBL/GenBank/DDBJ whole genome shotgun (WGS) entry which is preliminary data.</text>
</comment>
<evidence type="ECO:0000313" key="3">
    <source>
        <dbReference type="EMBL" id="MBB6498903.1"/>
    </source>
</evidence>
<dbReference type="InterPro" id="IPR011250">
    <property type="entry name" value="OMP/PagP_B-barrel"/>
</dbReference>
<evidence type="ECO:0000313" key="4">
    <source>
        <dbReference type="Proteomes" id="UP000521017"/>
    </source>
</evidence>
<reference evidence="3 4" key="1">
    <citation type="submission" date="2020-08" db="EMBL/GenBank/DDBJ databases">
        <title>Genomic Encyclopedia of Type Strains, Phase IV (KMG-V): Genome sequencing to study the core and pangenomes of soil and plant-associated prokaryotes.</title>
        <authorList>
            <person name="Whitman W."/>
        </authorList>
    </citation>
    <scope>NUCLEOTIDE SEQUENCE [LARGE SCALE GENOMIC DNA]</scope>
    <source>
        <strain evidence="3 4">M2T3</strain>
    </source>
</reference>
<dbReference type="AlphaFoldDB" id="A0A7X0MIY8"/>
<accession>A0A7X0MIY8</accession>
<keyword evidence="1" id="KW-0732">Signal</keyword>
<evidence type="ECO:0000259" key="2">
    <source>
        <dbReference type="Pfam" id="PF13568"/>
    </source>
</evidence>
<protein>
    <recommendedName>
        <fullName evidence="2">Outer membrane protein beta-barrel domain-containing protein</fullName>
    </recommendedName>
</protein>
<gene>
    <name evidence="3" type="ORF">HDF25_001040</name>
</gene>
<feature type="chain" id="PRO_5030932545" description="Outer membrane protein beta-barrel domain-containing protein" evidence="1">
    <location>
        <begin position="28"/>
        <end position="202"/>
    </location>
</feature>
<feature type="signal peptide" evidence="1">
    <location>
        <begin position="1"/>
        <end position="27"/>
    </location>
</feature>
<dbReference type="InterPro" id="IPR025665">
    <property type="entry name" value="Beta-barrel_OMP_2"/>
</dbReference>
<feature type="domain" description="Outer membrane protein beta-barrel" evidence="2">
    <location>
        <begin position="28"/>
        <end position="182"/>
    </location>
</feature>
<name>A0A7X0MIY8_9SPHI</name>
<dbReference type="Proteomes" id="UP000521017">
    <property type="component" value="Unassembled WGS sequence"/>
</dbReference>
<dbReference type="EMBL" id="JACHCC010000002">
    <property type="protein sequence ID" value="MBB6498903.1"/>
    <property type="molecule type" value="Genomic_DNA"/>
</dbReference>
<organism evidence="3 4">
    <name type="scientific">Pedobacter cryoconitis</name>
    <dbReference type="NCBI Taxonomy" id="188932"/>
    <lineage>
        <taxon>Bacteria</taxon>
        <taxon>Pseudomonadati</taxon>
        <taxon>Bacteroidota</taxon>
        <taxon>Sphingobacteriia</taxon>
        <taxon>Sphingobacteriales</taxon>
        <taxon>Sphingobacteriaceae</taxon>
        <taxon>Pedobacter</taxon>
    </lineage>
</organism>
<sequence length="202" mass="22253">MKSQFKRWNLFLIPFAALALVTTTARSQNSLPFHIGVKGGANFTNLSLNYADLTNKYAGGYSAGAFTRFDISRAYIQGELLYSHKSSKTTSATLGSQNTSWNSIDVPVVIGYKVIKSDLLNLRVFGGGVYSYTLNDKAKILKEVKESFKQFDKSNIGYQAGVGVDFGRLTFDLSAQGGLTKMSKDFKSRPMTYQATIGLMIF</sequence>
<proteinExistence type="predicted"/>
<evidence type="ECO:0000256" key="1">
    <source>
        <dbReference type="SAM" id="SignalP"/>
    </source>
</evidence>
<dbReference type="Pfam" id="PF13568">
    <property type="entry name" value="OMP_b-brl_2"/>
    <property type="match status" value="1"/>
</dbReference>
<dbReference type="RefSeq" id="WP_184623428.1">
    <property type="nucleotide sequence ID" value="NZ_JACHCC010000002.1"/>
</dbReference>
<dbReference type="SUPFAM" id="SSF56925">
    <property type="entry name" value="OMPA-like"/>
    <property type="match status" value="1"/>
</dbReference>